<dbReference type="Proteomes" id="UP000608024">
    <property type="component" value="Unassembled WGS sequence"/>
</dbReference>
<gene>
    <name evidence="3" type="ORF">GCM10018785_14670</name>
</gene>
<organism evidence="3 4">
    <name type="scientific">Streptomyces longispororuber</name>
    <dbReference type="NCBI Taxonomy" id="68230"/>
    <lineage>
        <taxon>Bacteria</taxon>
        <taxon>Bacillati</taxon>
        <taxon>Actinomycetota</taxon>
        <taxon>Actinomycetes</taxon>
        <taxon>Kitasatosporales</taxon>
        <taxon>Streptomycetaceae</taxon>
        <taxon>Streptomyces</taxon>
    </lineage>
</organism>
<dbReference type="Gene3D" id="3.40.630.30">
    <property type="match status" value="1"/>
</dbReference>
<dbReference type="SUPFAM" id="SSF55729">
    <property type="entry name" value="Acyl-CoA N-acyltransferases (Nat)"/>
    <property type="match status" value="1"/>
</dbReference>
<reference evidence="3" key="1">
    <citation type="journal article" date="2014" name="Int. J. Syst. Evol. Microbiol.">
        <title>Complete genome sequence of Corynebacterium casei LMG S-19264T (=DSM 44701T), isolated from a smear-ripened cheese.</title>
        <authorList>
            <consortium name="US DOE Joint Genome Institute (JGI-PGF)"/>
            <person name="Walter F."/>
            <person name="Albersmeier A."/>
            <person name="Kalinowski J."/>
            <person name="Ruckert C."/>
        </authorList>
    </citation>
    <scope>NUCLEOTIDE SEQUENCE</scope>
    <source>
        <strain evidence="3">JCM 4784</strain>
    </source>
</reference>
<feature type="domain" description="N-acetyltransferase" evidence="2">
    <location>
        <begin position="31"/>
        <end position="191"/>
    </location>
</feature>
<dbReference type="InterPro" id="IPR000182">
    <property type="entry name" value="GNAT_dom"/>
</dbReference>
<dbReference type="GO" id="GO:0016747">
    <property type="term" value="F:acyltransferase activity, transferring groups other than amino-acyl groups"/>
    <property type="evidence" value="ECO:0007669"/>
    <property type="project" value="InterPro"/>
</dbReference>
<dbReference type="AlphaFoldDB" id="A0A918ZCH4"/>
<proteinExistence type="predicted"/>
<dbReference type="EMBL" id="BNBT01000013">
    <property type="protein sequence ID" value="GHE46029.1"/>
    <property type="molecule type" value="Genomic_DNA"/>
</dbReference>
<sequence>MGADAAAGAGATAETSAPSGIQGSRTRPSGVRIRHIADGDWDRVAALEAEVYTPLGLSEGRAALESRARASPGTCFVLDDGDGAVGYVLALPYPLFECPDLSRDEGAALPSRNLHLHDLAVAGPLRGHGLARRLLRHLSATARSRTYERISLVAVGGSDTYWAARGFAAHPEVRLPDGYGPDALYMSLPLAATAPPAAPHQATDPQERRRG</sequence>
<dbReference type="RefSeq" id="WP_190135003.1">
    <property type="nucleotide sequence ID" value="NZ_BNBT01000013.1"/>
</dbReference>
<evidence type="ECO:0000256" key="1">
    <source>
        <dbReference type="SAM" id="MobiDB-lite"/>
    </source>
</evidence>
<keyword evidence="4" id="KW-1185">Reference proteome</keyword>
<dbReference type="InterPro" id="IPR016181">
    <property type="entry name" value="Acyl_CoA_acyltransferase"/>
</dbReference>
<evidence type="ECO:0000313" key="3">
    <source>
        <dbReference type="EMBL" id="GHE46029.1"/>
    </source>
</evidence>
<evidence type="ECO:0000313" key="4">
    <source>
        <dbReference type="Proteomes" id="UP000608024"/>
    </source>
</evidence>
<protein>
    <recommendedName>
        <fullName evidence="2">N-acetyltransferase domain-containing protein</fullName>
    </recommendedName>
</protein>
<reference evidence="3" key="2">
    <citation type="submission" date="2020-09" db="EMBL/GenBank/DDBJ databases">
        <authorList>
            <person name="Sun Q."/>
            <person name="Ohkuma M."/>
        </authorList>
    </citation>
    <scope>NUCLEOTIDE SEQUENCE</scope>
    <source>
        <strain evidence="3">JCM 4784</strain>
    </source>
</reference>
<feature type="compositionally biased region" description="Low complexity" evidence="1">
    <location>
        <begin position="1"/>
        <end position="20"/>
    </location>
</feature>
<name>A0A918ZCH4_9ACTN</name>
<dbReference type="Pfam" id="PF00583">
    <property type="entry name" value="Acetyltransf_1"/>
    <property type="match status" value="1"/>
</dbReference>
<comment type="caution">
    <text evidence="3">The sequence shown here is derived from an EMBL/GenBank/DDBJ whole genome shotgun (WGS) entry which is preliminary data.</text>
</comment>
<evidence type="ECO:0000259" key="2">
    <source>
        <dbReference type="PROSITE" id="PS51186"/>
    </source>
</evidence>
<dbReference type="PROSITE" id="PS51186">
    <property type="entry name" value="GNAT"/>
    <property type="match status" value="1"/>
</dbReference>
<dbReference type="CDD" id="cd04301">
    <property type="entry name" value="NAT_SF"/>
    <property type="match status" value="1"/>
</dbReference>
<feature type="region of interest" description="Disordered" evidence="1">
    <location>
        <begin position="1"/>
        <end position="29"/>
    </location>
</feature>
<accession>A0A918ZCH4</accession>